<gene>
    <name evidence="2" type="ORF">TMPK1_02850</name>
</gene>
<accession>A0A8S8X5R8</accession>
<organism evidence="2 3">
    <name type="scientific">Roseiterribacter gracilis</name>
    <dbReference type="NCBI Taxonomy" id="2812848"/>
    <lineage>
        <taxon>Bacteria</taxon>
        <taxon>Pseudomonadati</taxon>
        <taxon>Pseudomonadota</taxon>
        <taxon>Alphaproteobacteria</taxon>
        <taxon>Rhodospirillales</taxon>
        <taxon>Roseiterribacteraceae</taxon>
        <taxon>Roseiterribacter</taxon>
    </lineage>
</organism>
<dbReference type="Pfam" id="PF13471">
    <property type="entry name" value="Transglut_core3"/>
    <property type="match status" value="1"/>
</dbReference>
<name>A0A8S8X5R8_9PROT</name>
<dbReference type="InterPro" id="IPR032708">
    <property type="entry name" value="McjB_C"/>
</dbReference>
<dbReference type="NCBIfam" id="NF033537">
    <property type="entry name" value="lasso_biosyn_B2"/>
    <property type="match status" value="1"/>
</dbReference>
<dbReference type="Proteomes" id="UP000681075">
    <property type="component" value="Unassembled WGS sequence"/>
</dbReference>
<protein>
    <recommendedName>
        <fullName evidence="1">Microcin J25-processing protein McjB C-terminal domain-containing protein</fullName>
    </recommendedName>
</protein>
<evidence type="ECO:0000259" key="1">
    <source>
        <dbReference type="Pfam" id="PF13471"/>
    </source>
</evidence>
<dbReference type="EMBL" id="BOPV01000001">
    <property type="protein sequence ID" value="GIL38048.1"/>
    <property type="molecule type" value="Genomic_DNA"/>
</dbReference>
<evidence type="ECO:0000313" key="2">
    <source>
        <dbReference type="EMBL" id="GIL38048.1"/>
    </source>
</evidence>
<comment type="caution">
    <text evidence="2">The sequence shown here is derived from an EMBL/GenBank/DDBJ whole genome shotgun (WGS) entry which is preliminary data.</text>
</comment>
<dbReference type="InterPro" id="IPR053521">
    <property type="entry name" value="McjB-like"/>
</dbReference>
<reference evidence="2" key="1">
    <citation type="submission" date="2021-02" db="EMBL/GenBank/DDBJ databases">
        <title>Genome sequence of Rhodospirillales sp. strain TMPK1 isolated from soil.</title>
        <authorList>
            <person name="Nakai R."/>
            <person name="Kusada H."/>
            <person name="Tamaki H."/>
        </authorList>
    </citation>
    <scope>NUCLEOTIDE SEQUENCE</scope>
    <source>
        <strain evidence="2">TMPK1</strain>
    </source>
</reference>
<sequence length="242" mass="27115">MHNHAFKHAAGTTDEAKKYLLSDGVYFAEVGRKTIFLDLHADKYQAIDRSRFRALSSLYAGSTSEPAEAPTNAQQKLLDTLVTRGLLTTNQRDGRLVQQIQHQAARRHLLPDANAASWLRRTALLARLFYVAARSDGLLAKRPLRACIARVRAAKSTCSATPELPSWLPYFLHARYYYPADRICLRDSFLLMNVLLAHGVAADWVFGVQADPFAAHCWVQIGDLVINDDVERVARFTPILVV</sequence>
<dbReference type="AlphaFoldDB" id="A0A8S8X5R8"/>
<dbReference type="RefSeq" id="WP_420240964.1">
    <property type="nucleotide sequence ID" value="NZ_BOPV01000001.1"/>
</dbReference>
<evidence type="ECO:0000313" key="3">
    <source>
        <dbReference type="Proteomes" id="UP000681075"/>
    </source>
</evidence>
<feature type="domain" description="Microcin J25-processing protein McjB C-terminal" evidence="1">
    <location>
        <begin position="157"/>
        <end position="240"/>
    </location>
</feature>
<keyword evidence="3" id="KW-1185">Reference proteome</keyword>
<proteinExistence type="predicted"/>